<reference evidence="3" key="1">
    <citation type="journal article" date="2021" name="Genome Biol. Evol.">
        <title>The assembled and annotated genome of the fairy-ring fungus Marasmius oreades.</title>
        <authorList>
            <person name="Hiltunen M."/>
            <person name="Ament-Velasquez S.L."/>
            <person name="Johannesson H."/>
        </authorList>
    </citation>
    <scope>NUCLEOTIDE SEQUENCE</scope>
    <source>
        <strain evidence="3">03SP1</strain>
    </source>
</reference>
<dbReference type="RefSeq" id="XP_043015477.1">
    <property type="nucleotide sequence ID" value="XM_043146772.1"/>
</dbReference>
<evidence type="ECO:0000313" key="3">
    <source>
        <dbReference type="EMBL" id="KAG7099007.1"/>
    </source>
</evidence>
<name>A0A9P7V2H7_9AGAR</name>
<dbReference type="EMBL" id="CM032181">
    <property type="protein sequence ID" value="KAG7099007.1"/>
    <property type="molecule type" value="Genomic_DNA"/>
</dbReference>
<evidence type="ECO:0000256" key="1">
    <source>
        <dbReference type="SAM" id="MobiDB-lite"/>
    </source>
</evidence>
<dbReference type="InterPro" id="IPR046896">
    <property type="entry name" value="Cup1-like_N"/>
</dbReference>
<dbReference type="AlphaFoldDB" id="A0A9P7V2H7"/>
<protein>
    <recommendedName>
        <fullName evidence="2">LYR motif-containing protein Cup1-like N-terminal domain-containing protein</fullName>
    </recommendedName>
</protein>
<sequence>MPGTISSLYRSYLRLVKNLPHEHLRIFFRIKAGDDFRAVINTKKSPLQQRKLKRVSKDLNRIKKACEGCTDAFDYVLDLAYGRKGKMKWELMKPILTDPNANPPPIIPSVSKSRPPVFSKELTALVTSEYSRVRSAAPLRQRYLTFPPNLSLRADPSSSEAHTLGPLSKRLEVNFRWRYFTRVWKKVYPPLNVFIRDPSTATESSSQEAASSANIRGVCLQGSNIFEAIENVVGKPYPKRQTTCRERKSTRRDKVYSMEPVRHPSRWVRRRYQRLLGRLPALIYRQDANAATGSYRVELSAMSLLNALPRPLRQPEVDPDTLAWYELSKSEPSSKLGVRNTCTTPSHNRGTA</sequence>
<dbReference type="GeneID" id="66069967"/>
<comment type="caution">
    <text evidence="3">The sequence shown here is derived from an EMBL/GenBank/DDBJ whole genome shotgun (WGS) entry which is preliminary data.</text>
</comment>
<organism evidence="3 4">
    <name type="scientific">Marasmius oreades</name>
    <name type="common">fairy-ring Marasmius</name>
    <dbReference type="NCBI Taxonomy" id="181124"/>
    <lineage>
        <taxon>Eukaryota</taxon>
        <taxon>Fungi</taxon>
        <taxon>Dikarya</taxon>
        <taxon>Basidiomycota</taxon>
        <taxon>Agaricomycotina</taxon>
        <taxon>Agaricomycetes</taxon>
        <taxon>Agaricomycetidae</taxon>
        <taxon>Agaricales</taxon>
        <taxon>Marasmiineae</taxon>
        <taxon>Marasmiaceae</taxon>
        <taxon>Marasmius</taxon>
    </lineage>
</organism>
<dbReference type="Pfam" id="PF20263">
    <property type="entry name" value="LYRM2-like"/>
    <property type="match status" value="1"/>
</dbReference>
<dbReference type="OrthoDB" id="198652at2759"/>
<proteinExistence type="predicted"/>
<gene>
    <name evidence="3" type="ORF">E1B28_000891</name>
</gene>
<feature type="domain" description="LYR motif-containing protein Cup1-like N-terminal" evidence="2">
    <location>
        <begin position="8"/>
        <end position="92"/>
    </location>
</feature>
<feature type="region of interest" description="Disordered" evidence="1">
    <location>
        <begin position="333"/>
        <end position="352"/>
    </location>
</feature>
<evidence type="ECO:0000259" key="2">
    <source>
        <dbReference type="Pfam" id="PF20263"/>
    </source>
</evidence>
<dbReference type="Proteomes" id="UP001049176">
    <property type="component" value="Chromosome 1"/>
</dbReference>
<accession>A0A9P7V2H7</accession>
<feature type="compositionally biased region" description="Polar residues" evidence="1">
    <location>
        <begin position="340"/>
        <end position="352"/>
    </location>
</feature>
<evidence type="ECO:0000313" key="4">
    <source>
        <dbReference type="Proteomes" id="UP001049176"/>
    </source>
</evidence>
<keyword evidence="4" id="KW-1185">Reference proteome</keyword>